<proteinExistence type="predicted"/>
<protein>
    <submittedName>
        <fullName evidence="2">Endolytic transglycosylase MltG</fullName>
    </submittedName>
</protein>
<comment type="caution">
    <text evidence="2">The sequence shown here is derived from an EMBL/GenBank/DDBJ whole genome shotgun (WGS) entry which is preliminary data.</text>
</comment>
<keyword evidence="3" id="KW-1185">Reference proteome</keyword>
<name>A0A6B3TWJ9_9BACI</name>
<evidence type="ECO:0000313" key="2">
    <source>
        <dbReference type="EMBL" id="NEX79997.1"/>
    </source>
</evidence>
<evidence type="ECO:0000313" key="3">
    <source>
        <dbReference type="Proteomes" id="UP000481621"/>
    </source>
</evidence>
<gene>
    <name evidence="2" type="ORF">G4Z05_14130</name>
</gene>
<dbReference type="Proteomes" id="UP000481621">
    <property type="component" value="Unassembled WGS sequence"/>
</dbReference>
<dbReference type="Gene3D" id="3.30.1490.480">
    <property type="entry name" value="Endolytic murein transglycosylase"/>
    <property type="match status" value="1"/>
</dbReference>
<dbReference type="AlphaFoldDB" id="A0A6B3TWJ9"/>
<reference evidence="2" key="1">
    <citation type="submission" date="2020-02" db="EMBL/GenBank/DDBJ databases">
        <title>Bacillus sedimentmangrovi sp. nov., isolated from sediment of the mangrove ecosystem.</title>
        <authorList>
            <person name="Liu G."/>
        </authorList>
    </citation>
    <scope>NUCLEOTIDE SEQUENCE [LARGE SCALE GENOMIC DNA]</scope>
    <source>
        <strain evidence="2">SgZ-7</strain>
    </source>
</reference>
<feature type="signal peptide" evidence="1">
    <location>
        <begin position="1"/>
        <end position="21"/>
    </location>
</feature>
<evidence type="ECO:0000256" key="1">
    <source>
        <dbReference type="SAM" id="SignalP"/>
    </source>
</evidence>
<organism evidence="2 3">
    <name type="scientific">Neobacillus thermocopriae</name>
    <dbReference type="NCBI Taxonomy" id="1215031"/>
    <lineage>
        <taxon>Bacteria</taxon>
        <taxon>Bacillati</taxon>
        <taxon>Bacillota</taxon>
        <taxon>Bacilli</taxon>
        <taxon>Bacillales</taxon>
        <taxon>Bacillaceae</taxon>
        <taxon>Neobacillus</taxon>
    </lineage>
</organism>
<accession>A0A6B3TWJ9</accession>
<feature type="chain" id="PRO_5025592328" evidence="1">
    <location>
        <begin position="22"/>
        <end position="158"/>
    </location>
</feature>
<sequence>MKVNILSSFAAGILTATSICAIVYFSEDRNTSKPANKVNNEQVQLSEKEMKKELTSKGYIVQTKDEYEKHLNEAKGTPQANGEQNQEEKTISKAVIVVSEGMTSIDVGKMLVNATLIQDAFQFSKDVESRGLQNKLRPGTYTVDSTMSYDQIITTIFQ</sequence>
<dbReference type="EMBL" id="JAAIUV010000027">
    <property type="protein sequence ID" value="NEX79997.1"/>
    <property type="molecule type" value="Genomic_DNA"/>
</dbReference>
<keyword evidence="1" id="KW-0732">Signal</keyword>
<dbReference type="RefSeq" id="WP_163252475.1">
    <property type="nucleotide sequence ID" value="NZ_JAAIUV010000027.1"/>
</dbReference>